<dbReference type="Proteomes" id="UP001179614">
    <property type="component" value="Chromosome"/>
</dbReference>
<proteinExistence type="predicted"/>
<keyword evidence="2" id="KW-1185">Reference proteome</keyword>
<accession>A0ABY7MMI0</accession>
<name>A0ABY7MMI0_9BRAD</name>
<evidence type="ECO:0000313" key="1">
    <source>
        <dbReference type="EMBL" id="WBL78130.1"/>
    </source>
</evidence>
<gene>
    <name evidence="1" type="ORF">I3J27_35170</name>
</gene>
<dbReference type="EMBL" id="CP089391">
    <property type="protein sequence ID" value="WBL78130.1"/>
    <property type="molecule type" value="Genomic_DNA"/>
</dbReference>
<evidence type="ECO:0000313" key="2">
    <source>
        <dbReference type="Proteomes" id="UP001179614"/>
    </source>
</evidence>
<dbReference type="RefSeq" id="WP_270163413.1">
    <property type="nucleotide sequence ID" value="NZ_CP089391.1"/>
</dbReference>
<organism evidence="1 2">
    <name type="scientific">Bradyrhizobium xenonodulans</name>
    <dbReference type="NCBI Taxonomy" id="2736875"/>
    <lineage>
        <taxon>Bacteria</taxon>
        <taxon>Pseudomonadati</taxon>
        <taxon>Pseudomonadota</taxon>
        <taxon>Alphaproteobacteria</taxon>
        <taxon>Hyphomicrobiales</taxon>
        <taxon>Nitrobacteraceae</taxon>
        <taxon>Bradyrhizobium</taxon>
    </lineage>
</organism>
<reference evidence="1" key="1">
    <citation type="submission" date="2021-12" db="EMBL/GenBank/DDBJ databases">
        <title>Bradyrhizobium xenonodulans sp. nov.</title>
        <authorList>
            <person name="Claassens R."/>
            <person name="Venter S.N."/>
            <person name="Beukes C.W."/>
            <person name="Stepkowski T."/>
            <person name="Steenkamp E.T."/>
        </authorList>
    </citation>
    <scope>NUCLEOTIDE SEQUENCE</scope>
    <source>
        <strain evidence="1">14AB</strain>
    </source>
</reference>
<protein>
    <submittedName>
        <fullName evidence="1">Uncharacterized protein</fullName>
    </submittedName>
</protein>
<sequence length="59" mass="6476">MHLKIQRMLYEIALLLGASSDFDPTIIHVHGSYIEAREFGEVSDRGDVASTGSTLSALR</sequence>